<dbReference type="InterPro" id="IPR036259">
    <property type="entry name" value="MFS_trans_sf"/>
</dbReference>
<feature type="transmembrane region" description="Helical" evidence="5">
    <location>
        <begin position="245"/>
        <end position="271"/>
    </location>
</feature>
<keyword evidence="4 5" id="KW-0472">Membrane</keyword>
<sequence>MSRSVQAGGVARLLIGLSLGYFLVMLDTTIVTVALPAMSPSLSEQQWISNGYTLTFAAFLLTAGAWSDRFGARRVFFTGLAAFAVLSGLSALAFSAAMVIALRVLLGVAGALLVPSSLSLIATAYPVPAARAKAMGVWAALSGTGLVAGPLLGGVLTQAFGWRAIFLVNVPAALIALALSAAAPATPPKPGRTDVTGQVSAIVALSTLTYALVEGRPWVLALSAVAAAVFVAAQRRPDAMFPPRLLSRGLLAGAIVNFGLSGVLFVLSLYFQETRGYSPSSTGLAFLPLTIPTAFNPIFTGRLVARIGPRVPAVSGFALMASGTFLQAFSSSAVLSVIALALLGFGVSLAIPSLLTAVVGSAPRELAGIAGGALNASRQTGAVIGVAALGAVLNATTPTTALATAGVVLCAGAAIVAWEPQKAAANRAPRS</sequence>
<dbReference type="EMBL" id="FPJG01000006">
    <property type="protein sequence ID" value="SFW63354.1"/>
    <property type="molecule type" value="Genomic_DNA"/>
</dbReference>
<feature type="transmembrane region" description="Helical" evidence="5">
    <location>
        <begin position="47"/>
        <end position="66"/>
    </location>
</feature>
<feature type="transmembrane region" description="Helical" evidence="5">
    <location>
        <begin position="366"/>
        <end position="393"/>
    </location>
</feature>
<feature type="transmembrane region" description="Helical" evidence="5">
    <location>
        <begin position="195"/>
        <end position="212"/>
    </location>
</feature>
<proteinExistence type="predicted"/>
<comment type="subcellular location">
    <subcellularLocation>
        <location evidence="1">Cell membrane</location>
        <topology evidence="1">Multi-pass membrane protein</topology>
    </subcellularLocation>
</comment>
<feature type="transmembrane region" description="Helical" evidence="5">
    <location>
        <begin position="75"/>
        <end position="94"/>
    </location>
</feature>
<evidence type="ECO:0000256" key="2">
    <source>
        <dbReference type="ARBA" id="ARBA00022692"/>
    </source>
</evidence>
<dbReference type="Gene3D" id="1.20.1250.20">
    <property type="entry name" value="MFS general substrate transporter like domains"/>
    <property type="match status" value="1"/>
</dbReference>
<keyword evidence="3 5" id="KW-1133">Transmembrane helix</keyword>
<dbReference type="GO" id="GO:0005886">
    <property type="term" value="C:plasma membrane"/>
    <property type="evidence" value="ECO:0007669"/>
    <property type="project" value="UniProtKB-SubCell"/>
</dbReference>
<feature type="transmembrane region" description="Helical" evidence="5">
    <location>
        <begin position="399"/>
        <end position="418"/>
    </location>
</feature>
<dbReference type="Proteomes" id="UP000182740">
    <property type="component" value="Unassembled WGS sequence"/>
</dbReference>
<feature type="transmembrane region" description="Helical" evidence="5">
    <location>
        <begin position="12"/>
        <end position="35"/>
    </location>
</feature>
<dbReference type="STRING" id="546364.SAMN04489730_2242"/>
<protein>
    <submittedName>
        <fullName evidence="7">MFS transporter, DHA2 family, methylenomycin A resistance protein</fullName>
    </submittedName>
</protein>
<evidence type="ECO:0000313" key="7">
    <source>
        <dbReference type="EMBL" id="SFW63354.1"/>
    </source>
</evidence>
<dbReference type="GO" id="GO:0022857">
    <property type="term" value="F:transmembrane transporter activity"/>
    <property type="evidence" value="ECO:0007669"/>
    <property type="project" value="InterPro"/>
</dbReference>
<feature type="transmembrane region" description="Helical" evidence="5">
    <location>
        <begin position="100"/>
        <end position="125"/>
    </location>
</feature>
<dbReference type="PROSITE" id="PS50850">
    <property type="entry name" value="MFS"/>
    <property type="match status" value="1"/>
</dbReference>
<accession>A0A1K1QTS6</accession>
<reference evidence="8" key="1">
    <citation type="submission" date="2016-11" db="EMBL/GenBank/DDBJ databases">
        <authorList>
            <person name="Varghese N."/>
            <person name="Submissions S."/>
        </authorList>
    </citation>
    <scope>NUCLEOTIDE SEQUENCE [LARGE SCALE GENOMIC DNA]</scope>
    <source>
        <strain evidence="8">DSM 44671</strain>
    </source>
</reference>
<evidence type="ECO:0000259" key="6">
    <source>
        <dbReference type="PROSITE" id="PS50850"/>
    </source>
</evidence>
<gene>
    <name evidence="7" type="ORF">SAMN04489730_2242</name>
</gene>
<keyword evidence="8" id="KW-1185">Reference proteome</keyword>
<dbReference type="Gene3D" id="1.20.1720.10">
    <property type="entry name" value="Multidrug resistance protein D"/>
    <property type="match status" value="1"/>
</dbReference>
<keyword evidence="2 5" id="KW-0812">Transmembrane</keyword>
<organism evidence="7 8">
    <name type="scientific">Amycolatopsis australiensis</name>
    <dbReference type="NCBI Taxonomy" id="546364"/>
    <lineage>
        <taxon>Bacteria</taxon>
        <taxon>Bacillati</taxon>
        <taxon>Actinomycetota</taxon>
        <taxon>Actinomycetes</taxon>
        <taxon>Pseudonocardiales</taxon>
        <taxon>Pseudonocardiaceae</taxon>
        <taxon>Amycolatopsis</taxon>
    </lineage>
</organism>
<dbReference type="PANTHER" id="PTHR42718">
    <property type="entry name" value="MAJOR FACILITATOR SUPERFAMILY MULTIDRUG TRANSPORTER MFSC"/>
    <property type="match status" value="1"/>
</dbReference>
<feature type="transmembrane region" description="Helical" evidence="5">
    <location>
        <begin position="335"/>
        <end position="359"/>
    </location>
</feature>
<feature type="transmembrane region" description="Helical" evidence="5">
    <location>
        <begin position="218"/>
        <end position="233"/>
    </location>
</feature>
<dbReference type="PANTHER" id="PTHR42718:SF40">
    <property type="entry name" value="METHYLENOMYCIN A RESISTANCE PROTEIN"/>
    <property type="match status" value="1"/>
</dbReference>
<evidence type="ECO:0000256" key="4">
    <source>
        <dbReference type="ARBA" id="ARBA00023136"/>
    </source>
</evidence>
<feature type="domain" description="Major facilitator superfamily (MFS) profile" evidence="6">
    <location>
        <begin position="13"/>
        <end position="423"/>
    </location>
</feature>
<evidence type="ECO:0000256" key="1">
    <source>
        <dbReference type="ARBA" id="ARBA00004651"/>
    </source>
</evidence>
<evidence type="ECO:0000256" key="5">
    <source>
        <dbReference type="SAM" id="Phobius"/>
    </source>
</evidence>
<dbReference type="SUPFAM" id="SSF103473">
    <property type="entry name" value="MFS general substrate transporter"/>
    <property type="match status" value="1"/>
</dbReference>
<dbReference type="InterPro" id="IPR011701">
    <property type="entry name" value="MFS"/>
</dbReference>
<evidence type="ECO:0000256" key="3">
    <source>
        <dbReference type="ARBA" id="ARBA00022989"/>
    </source>
</evidence>
<feature type="transmembrane region" description="Helical" evidence="5">
    <location>
        <begin position="311"/>
        <end position="329"/>
    </location>
</feature>
<evidence type="ECO:0000313" key="8">
    <source>
        <dbReference type="Proteomes" id="UP000182740"/>
    </source>
</evidence>
<feature type="transmembrane region" description="Helical" evidence="5">
    <location>
        <begin position="277"/>
        <end position="299"/>
    </location>
</feature>
<feature type="transmembrane region" description="Helical" evidence="5">
    <location>
        <begin position="137"/>
        <end position="156"/>
    </location>
</feature>
<dbReference type="InterPro" id="IPR020846">
    <property type="entry name" value="MFS_dom"/>
</dbReference>
<dbReference type="CDD" id="cd17321">
    <property type="entry name" value="MFS_MMR_MDR_like"/>
    <property type="match status" value="1"/>
</dbReference>
<dbReference type="Pfam" id="PF07690">
    <property type="entry name" value="MFS_1"/>
    <property type="match status" value="1"/>
</dbReference>
<feature type="transmembrane region" description="Helical" evidence="5">
    <location>
        <begin position="162"/>
        <end position="183"/>
    </location>
</feature>
<dbReference type="AlphaFoldDB" id="A0A1K1QTS6"/>
<name>A0A1K1QTS6_9PSEU</name>